<gene>
    <name evidence="1" type="ORF">L1049_017274</name>
</gene>
<sequence>MASSKLSTRLSKLLLEGGATLRTTWSSRPFVTAATRPLQAKSDKEIEETCEKVTQAADAVKEGAKEVRKTTEFVRDMASSTAKNVTKMTKAVTEKVSDTAETITEKAIEATTEAIKDKVAGKKS</sequence>
<name>A0AAP0S2U9_LIQFO</name>
<organism evidence="1 2">
    <name type="scientific">Liquidambar formosana</name>
    <name type="common">Formosan gum</name>
    <dbReference type="NCBI Taxonomy" id="63359"/>
    <lineage>
        <taxon>Eukaryota</taxon>
        <taxon>Viridiplantae</taxon>
        <taxon>Streptophyta</taxon>
        <taxon>Embryophyta</taxon>
        <taxon>Tracheophyta</taxon>
        <taxon>Spermatophyta</taxon>
        <taxon>Magnoliopsida</taxon>
        <taxon>eudicotyledons</taxon>
        <taxon>Gunneridae</taxon>
        <taxon>Pentapetalae</taxon>
        <taxon>Saxifragales</taxon>
        <taxon>Altingiaceae</taxon>
        <taxon>Liquidambar</taxon>
    </lineage>
</organism>
<dbReference type="Proteomes" id="UP001415857">
    <property type="component" value="Unassembled WGS sequence"/>
</dbReference>
<proteinExistence type="predicted"/>
<dbReference type="EMBL" id="JBBPBK010000003">
    <property type="protein sequence ID" value="KAK9288809.1"/>
    <property type="molecule type" value="Genomic_DNA"/>
</dbReference>
<evidence type="ECO:0000313" key="2">
    <source>
        <dbReference type="Proteomes" id="UP001415857"/>
    </source>
</evidence>
<reference evidence="1 2" key="1">
    <citation type="journal article" date="2024" name="Plant J.">
        <title>Genome sequences and population genomics reveal climatic adaptation and genomic divergence between two closely related sweetgum species.</title>
        <authorList>
            <person name="Xu W.Q."/>
            <person name="Ren C.Q."/>
            <person name="Zhang X.Y."/>
            <person name="Comes H.P."/>
            <person name="Liu X.H."/>
            <person name="Li Y.G."/>
            <person name="Kettle C.J."/>
            <person name="Jalonen R."/>
            <person name="Gaisberger H."/>
            <person name="Ma Y.Z."/>
            <person name="Qiu Y.X."/>
        </authorList>
    </citation>
    <scope>NUCLEOTIDE SEQUENCE [LARGE SCALE GENOMIC DNA]</scope>
    <source>
        <strain evidence="1">Hangzhou</strain>
    </source>
</reference>
<dbReference type="AlphaFoldDB" id="A0AAP0S2U9"/>
<comment type="caution">
    <text evidence="1">The sequence shown here is derived from an EMBL/GenBank/DDBJ whole genome shotgun (WGS) entry which is preliminary data.</text>
</comment>
<protein>
    <submittedName>
        <fullName evidence="1">Uncharacterized protein</fullName>
    </submittedName>
</protein>
<evidence type="ECO:0000313" key="1">
    <source>
        <dbReference type="EMBL" id="KAK9288809.1"/>
    </source>
</evidence>
<keyword evidence="2" id="KW-1185">Reference proteome</keyword>
<accession>A0AAP0S2U9</accession>